<dbReference type="EnsemblMetazoa" id="GPAI008373-RA">
    <property type="protein sequence ID" value="GPAI008373-PA"/>
    <property type="gene ID" value="GPAI008373"/>
</dbReference>
<sequence length="179" mass="20230">MVLLVLWMYIGFLSSALYMYAVQFSGDTQESQFENISSALRTGSIIEMVMQTSLSYNIHHKELCIAREPPHQILIKLTRCVLGDRRSKLSTDHNPQKRVPKAHRLVAINEMTKLTSREVQTSAHHKMRALTALHYSIVYNAHTFVSSQSISKVMGLAVINNVGNKQVLSPNADTYKTKL</sequence>
<evidence type="ECO:0000313" key="2">
    <source>
        <dbReference type="EnsemblMetazoa" id="GPAI008373-PA"/>
    </source>
</evidence>
<dbReference type="Proteomes" id="UP000092445">
    <property type="component" value="Unassembled WGS sequence"/>
</dbReference>
<proteinExistence type="predicted"/>
<protein>
    <submittedName>
        <fullName evidence="2">Uncharacterized protein</fullName>
    </submittedName>
</protein>
<feature type="signal peptide" evidence="1">
    <location>
        <begin position="1"/>
        <end position="15"/>
    </location>
</feature>
<dbReference type="VEuPathDB" id="VectorBase:GPAI008373"/>
<evidence type="ECO:0000313" key="3">
    <source>
        <dbReference type="Proteomes" id="UP000092445"/>
    </source>
</evidence>
<reference evidence="3" key="1">
    <citation type="submission" date="2014-03" db="EMBL/GenBank/DDBJ databases">
        <authorList>
            <person name="Aksoy S."/>
            <person name="Warren W."/>
            <person name="Wilson R.K."/>
        </authorList>
    </citation>
    <scope>NUCLEOTIDE SEQUENCE [LARGE SCALE GENOMIC DNA]</scope>
    <source>
        <strain evidence="3">IAEA</strain>
    </source>
</reference>
<feature type="chain" id="PRO_5013289169" evidence="1">
    <location>
        <begin position="16"/>
        <end position="179"/>
    </location>
</feature>
<organism evidence="2 3">
    <name type="scientific">Glossina pallidipes</name>
    <name type="common">Tsetse fly</name>
    <dbReference type="NCBI Taxonomy" id="7398"/>
    <lineage>
        <taxon>Eukaryota</taxon>
        <taxon>Metazoa</taxon>
        <taxon>Ecdysozoa</taxon>
        <taxon>Arthropoda</taxon>
        <taxon>Hexapoda</taxon>
        <taxon>Insecta</taxon>
        <taxon>Pterygota</taxon>
        <taxon>Neoptera</taxon>
        <taxon>Endopterygota</taxon>
        <taxon>Diptera</taxon>
        <taxon>Brachycera</taxon>
        <taxon>Muscomorpha</taxon>
        <taxon>Hippoboscoidea</taxon>
        <taxon>Glossinidae</taxon>
        <taxon>Glossina</taxon>
    </lineage>
</organism>
<reference evidence="2" key="2">
    <citation type="submission" date="2020-05" db="UniProtKB">
        <authorList>
            <consortium name="EnsemblMetazoa"/>
        </authorList>
    </citation>
    <scope>IDENTIFICATION</scope>
    <source>
        <strain evidence="2">IAEA</strain>
    </source>
</reference>
<accession>A0A1A9ZA73</accession>
<keyword evidence="1" id="KW-0732">Signal</keyword>
<name>A0A1A9ZA73_GLOPL</name>
<evidence type="ECO:0000256" key="1">
    <source>
        <dbReference type="SAM" id="SignalP"/>
    </source>
</evidence>
<dbReference type="AlphaFoldDB" id="A0A1A9ZA73"/>
<keyword evidence="3" id="KW-1185">Reference proteome</keyword>